<sequence>MAVPGVRVRATVTLTPASSTDGSSLRERNASRVSTVNSAHSANSRPLTGPGRTAPRATPTSPPPTQYASQAICMASNRGPERSRSGREALTAYASSIIA</sequence>
<name>A0AAU1IA77_9ACTN</name>
<accession>A0AAU1IA77</accession>
<proteinExistence type="predicted"/>
<reference evidence="2" key="1">
    <citation type="submission" date="2022-10" db="EMBL/GenBank/DDBJ databases">
        <title>The complete genomes of actinobacterial strains from the NBC collection.</title>
        <authorList>
            <person name="Joergensen T.S."/>
            <person name="Alvarez Arevalo M."/>
            <person name="Sterndorff E.B."/>
            <person name="Faurdal D."/>
            <person name="Vuksanovic O."/>
            <person name="Mourched A.-S."/>
            <person name="Charusanti P."/>
            <person name="Shaw S."/>
            <person name="Blin K."/>
            <person name="Weber T."/>
        </authorList>
    </citation>
    <scope>NUCLEOTIDE SEQUENCE</scope>
    <source>
        <strain evidence="2">NBC 00180</strain>
    </source>
</reference>
<evidence type="ECO:0000256" key="1">
    <source>
        <dbReference type="SAM" id="MobiDB-lite"/>
    </source>
</evidence>
<dbReference type="EMBL" id="CP108140">
    <property type="protein sequence ID" value="WTP90760.1"/>
    <property type="molecule type" value="Genomic_DNA"/>
</dbReference>
<feature type="region of interest" description="Disordered" evidence="1">
    <location>
        <begin position="14"/>
        <end position="67"/>
    </location>
</feature>
<feature type="compositionally biased region" description="Low complexity" evidence="1">
    <location>
        <begin position="48"/>
        <end position="59"/>
    </location>
</feature>
<evidence type="ECO:0000313" key="2">
    <source>
        <dbReference type="EMBL" id="WTP90760.1"/>
    </source>
</evidence>
<feature type="compositionally biased region" description="Polar residues" evidence="1">
    <location>
        <begin position="31"/>
        <end position="46"/>
    </location>
</feature>
<organism evidence="2">
    <name type="scientific">Streptomyces sp. NBC_00180</name>
    <dbReference type="NCBI Taxonomy" id="2903632"/>
    <lineage>
        <taxon>Bacteria</taxon>
        <taxon>Bacillati</taxon>
        <taxon>Actinomycetota</taxon>
        <taxon>Actinomycetes</taxon>
        <taxon>Kitasatosporales</taxon>
        <taxon>Streptomycetaceae</taxon>
        <taxon>Streptomyces</taxon>
    </lineage>
</organism>
<dbReference type="AlphaFoldDB" id="A0AAU1IA77"/>
<feature type="compositionally biased region" description="Polar residues" evidence="1">
    <location>
        <begin position="14"/>
        <end position="23"/>
    </location>
</feature>
<protein>
    <submittedName>
        <fullName evidence="2">Uncharacterized protein</fullName>
    </submittedName>
</protein>
<gene>
    <name evidence="2" type="ORF">OG477_37815</name>
</gene>